<accession>A0AAV9A5D0</accession>
<sequence>MWRKLWRLLVYPKVKFFRLCWRTFLDRTGIHMDRRCPMCEMSNENNQPFIEGVPLHGGVLASGSSSASATKTNMASTALVRYIIL</sequence>
<proteinExistence type="predicted"/>
<keyword evidence="2" id="KW-1185">Reference proteome</keyword>
<evidence type="ECO:0000313" key="1">
    <source>
        <dbReference type="EMBL" id="KAK1259344.1"/>
    </source>
</evidence>
<name>A0AAV9A5D0_ACOGR</name>
<reference evidence="1" key="1">
    <citation type="journal article" date="2023" name="Nat. Commun.">
        <title>Diploid and tetraploid genomes of Acorus and the evolution of monocots.</title>
        <authorList>
            <person name="Ma L."/>
            <person name="Liu K.W."/>
            <person name="Li Z."/>
            <person name="Hsiao Y.Y."/>
            <person name="Qi Y."/>
            <person name="Fu T."/>
            <person name="Tang G.D."/>
            <person name="Zhang D."/>
            <person name="Sun W.H."/>
            <person name="Liu D.K."/>
            <person name="Li Y."/>
            <person name="Chen G.Z."/>
            <person name="Liu X.D."/>
            <person name="Liao X.Y."/>
            <person name="Jiang Y.T."/>
            <person name="Yu X."/>
            <person name="Hao Y."/>
            <person name="Huang J."/>
            <person name="Zhao X.W."/>
            <person name="Ke S."/>
            <person name="Chen Y.Y."/>
            <person name="Wu W.L."/>
            <person name="Hsu J.L."/>
            <person name="Lin Y.F."/>
            <person name="Huang M.D."/>
            <person name="Li C.Y."/>
            <person name="Huang L."/>
            <person name="Wang Z.W."/>
            <person name="Zhao X."/>
            <person name="Zhong W.Y."/>
            <person name="Peng D.H."/>
            <person name="Ahmad S."/>
            <person name="Lan S."/>
            <person name="Zhang J.S."/>
            <person name="Tsai W.C."/>
            <person name="Van de Peer Y."/>
            <person name="Liu Z.J."/>
        </authorList>
    </citation>
    <scope>NUCLEOTIDE SEQUENCE</scope>
    <source>
        <strain evidence="1">SCP</strain>
    </source>
</reference>
<comment type="caution">
    <text evidence="1">The sequence shown here is derived from an EMBL/GenBank/DDBJ whole genome shotgun (WGS) entry which is preliminary data.</text>
</comment>
<protein>
    <submittedName>
        <fullName evidence="1">Uncharacterized protein</fullName>
    </submittedName>
</protein>
<gene>
    <name evidence="1" type="ORF">QJS04_geneDACA010234</name>
</gene>
<organism evidence="1 2">
    <name type="scientific">Acorus gramineus</name>
    <name type="common">Dwarf sweet flag</name>
    <dbReference type="NCBI Taxonomy" id="55184"/>
    <lineage>
        <taxon>Eukaryota</taxon>
        <taxon>Viridiplantae</taxon>
        <taxon>Streptophyta</taxon>
        <taxon>Embryophyta</taxon>
        <taxon>Tracheophyta</taxon>
        <taxon>Spermatophyta</taxon>
        <taxon>Magnoliopsida</taxon>
        <taxon>Liliopsida</taxon>
        <taxon>Acoraceae</taxon>
        <taxon>Acorus</taxon>
    </lineage>
</organism>
<evidence type="ECO:0000313" key="2">
    <source>
        <dbReference type="Proteomes" id="UP001179952"/>
    </source>
</evidence>
<reference evidence="1" key="2">
    <citation type="submission" date="2023-06" db="EMBL/GenBank/DDBJ databases">
        <authorList>
            <person name="Ma L."/>
            <person name="Liu K.-W."/>
            <person name="Li Z."/>
            <person name="Hsiao Y.-Y."/>
            <person name="Qi Y."/>
            <person name="Fu T."/>
            <person name="Tang G."/>
            <person name="Zhang D."/>
            <person name="Sun W.-H."/>
            <person name="Liu D.-K."/>
            <person name="Li Y."/>
            <person name="Chen G.-Z."/>
            <person name="Liu X.-D."/>
            <person name="Liao X.-Y."/>
            <person name="Jiang Y.-T."/>
            <person name="Yu X."/>
            <person name="Hao Y."/>
            <person name="Huang J."/>
            <person name="Zhao X.-W."/>
            <person name="Ke S."/>
            <person name="Chen Y.-Y."/>
            <person name="Wu W.-L."/>
            <person name="Hsu J.-L."/>
            <person name="Lin Y.-F."/>
            <person name="Huang M.-D."/>
            <person name="Li C.-Y."/>
            <person name="Huang L."/>
            <person name="Wang Z.-W."/>
            <person name="Zhao X."/>
            <person name="Zhong W.-Y."/>
            <person name="Peng D.-H."/>
            <person name="Ahmad S."/>
            <person name="Lan S."/>
            <person name="Zhang J.-S."/>
            <person name="Tsai W.-C."/>
            <person name="Van De Peer Y."/>
            <person name="Liu Z.-J."/>
        </authorList>
    </citation>
    <scope>NUCLEOTIDE SEQUENCE</scope>
    <source>
        <strain evidence="1">SCP</strain>
        <tissue evidence="1">Leaves</tissue>
    </source>
</reference>
<dbReference type="AlphaFoldDB" id="A0AAV9A5D0"/>
<dbReference type="EMBL" id="JAUJYN010000012">
    <property type="protein sequence ID" value="KAK1259344.1"/>
    <property type="molecule type" value="Genomic_DNA"/>
</dbReference>
<dbReference type="Proteomes" id="UP001179952">
    <property type="component" value="Unassembled WGS sequence"/>
</dbReference>